<evidence type="ECO:0000313" key="7">
    <source>
        <dbReference type="EMBL" id="KAF7508681.1"/>
    </source>
</evidence>
<proteinExistence type="predicted"/>
<accession>A0A8H7AKB7</accession>
<dbReference type="Proteomes" id="UP000606974">
    <property type="component" value="Unassembled WGS sequence"/>
</dbReference>
<protein>
    <recommendedName>
        <fullName evidence="6">Zn(2)-C6 fungal-type domain-containing protein</fullName>
    </recommendedName>
</protein>
<dbReference type="InterPro" id="IPR036864">
    <property type="entry name" value="Zn2-C6_fun-type_DNA-bd_sf"/>
</dbReference>
<keyword evidence="3" id="KW-0804">Transcription</keyword>
<dbReference type="OrthoDB" id="4151048at2759"/>
<dbReference type="PANTHER" id="PTHR47655">
    <property type="entry name" value="QUINIC ACID UTILIZATION ACTIVATOR"/>
    <property type="match status" value="1"/>
</dbReference>
<evidence type="ECO:0000256" key="4">
    <source>
        <dbReference type="ARBA" id="ARBA00023242"/>
    </source>
</evidence>
<gene>
    <name evidence="7" type="ORF">GJ744_009073</name>
</gene>
<dbReference type="GO" id="GO:0000981">
    <property type="term" value="F:DNA-binding transcription factor activity, RNA polymerase II-specific"/>
    <property type="evidence" value="ECO:0007669"/>
    <property type="project" value="InterPro"/>
</dbReference>
<dbReference type="SUPFAM" id="SSF57701">
    <property type="entry name" value="Zn2/Cys6 DNA-binding domain"/>
    <property type="match status" value="1"/>
</dbReference>
<dbReference type="AlphaFoldDB" id="A0A8H7AKB7"/>
<dbReference type="InterPro" id="IPR052783">
    <property type="entry name" value="Metabolic/Drug-Res_Regulator"/>
</dbReference>
<feature type="domain" description="Zn(2)-C6 fungal-type" evidence="6">
    <location>
        <begin position="27"/>
        <end position="56"/>
    </location>
</feature>
<keyword evidence="1" id="KW-0805">Transcription regulation</keyword>
<organism evidence="7 8">
    <name type="scientific">Endocarpon pusillum</name>
    <dbReference type="NCBI Taxonomy" id="364733"/>
    <lineage>
        <taxon>Eukaryota</taxon>
        <taxon>Fungi</taxon>
        <taxon>Dikarya</taxon>
        <taxon>Ascomycota</taxon>
        <taxon>Pezizomycotina</taxon>
        <taxon>Eurotiomycetes</taxon>
        <taxon>Chaetothyriomycetidae</taxon>
        <taxon>Verrucariales</taxon>
        <taxon>Verrucariaceae</taxon>
        <taxon>Endocarpon</taxon>
    </lineage>
</organism>
<name>A0A8H7AKB7_9EURO</name>
<dbReference type="PANTHER" id="PTHR47655:SF3">
    <property type="entry name" value="ZN(II)2CYS6 TRANSCRIPTION FACTOR (EUROFUNG)"/>
    <property type="match status" value="1"/>
</dbReference>
<dbReference type="InterPro" id="IPR001138">
    <property type="entry name" value="Zn2Cys6_DnaBD"/>
</dbReference>
<evidence type="ECO:0000256" key="2">
    <source>
        <dbReference type="ARBA" id="ARBA00023125"/>
    </source>
</evidence>
<dbReference type="SMART" id="SM00066">
    <property type="entry name" value="GAL4"/>
    <property type="match status" value="1"/>
</dbReference>
<keyword evidence="2" id="KW-0238">DNA-binding</keyword>
<dbReference type="GO" id="GO:0003677">
    <property type="term" value="F:DNA binding"/>
    <property type="evidence" value="ECO:0007669"/>
    <property type="project" value="UniProtKB-KW"/>
</dbReference>
<keyword evidence="4" id="KW-0539">Nucleus</keyword>
<dbReference type="Pfam" id="PF00172">
    <property type="entry name" value="Zn_clus"/>
    <property type="match status" value="1"/>
</dbReference>
<feature type="region of interest" description="Disordered" evidence="5">
    <location>
        <begin position="155"/>
        <end position="216"/>
    </location>
</feature>
<dbReference type="GO" id="GO:0008270">
    <property type="term" value="F:zinc ion binding"/>
    <property type="evidence" value="ECO:0007669"/>
    <property type="project" value="InterPro"/>
</dbReference>
<evidence type="ECO:0000256" key="5">
    <source>
        <dbReference type="SAM" id="MobiDB-lite"/>
    </source>
</evidence>
<feature type="compositionally biased region" description="Polar residues" evidence="5">
    <location>
        <begin position="157"/>
        <end position="174"/>
    </location>
</feature>
<evidence type="ECO:0000256" key="3">
    <source>
        <dbReference type="ARBA" id="ARBA00023163"/>
    </source>
</evidence>
<evidence type="ECO:0000256" key="1">
    <source>
        <dbReference type="ARBA" id="ARBA00023015"/>
    </source>
</evidence>
<dbReference type="Gene3D" id="4.10.240.10">
    <property type="entry name" value="Zn(2)-C6 fungal-type DNA-binding domain"/>
    <property type="match status" value="1"/>
</dbReference>
<reference evidence="7" key="1">
    <citation type="submission" date="2020-02" db="EMBL/GenBank/DDBJ databases">
        <authorList>
            <person name="Palmer J.M."/>
        </authorList>
    </citation>
    <scope>NUCLEOTIDE SEQUENCE</scope>
    <source>
        <strain evidence="7">EPUS1.4</strain>
        <tissue evidence="7">Thallus</tissue>
    </source>
</reference>
<comment type="caution">
    <text evidence="7">The sequence shown here is derived from an EMBL/GenBank/DDBJ whole genome shotgun (WGS) entry which is preliminary data.</text>
</comment>
<sequence length="299" mass="33329">MITQQGSLPTEPQSPVDGSLRKRVCKACDRCRLKKSKCDGSTVCSRCRLDNAICVFGERKKTHDKVYPKGYVEMLEQQQAQLVAGLQELYRRTQNGQGWEGSPLKESSNGTPLTHDILERLGALRSRRHNGEAEHFEEDLNSLQQRLLANGAGLLQRTPSDSSSDACLSPTFSQRSRKPPTRDPLSFSKLPPTPPTYSPFPQHASPTLAVDSPNENHSPSLQRVVDEGLQQHQVWASSNMVIDATDAVNQFESSIDFDAMPSLSHTSAIPNGTIAPCLSMRDWNRDIDFHRYFTAAMMY</sequence>
<evidence type="ECO:0000259" key="6">
    <source>
        <dbReference type="PROSITE" id="PS50048"/>
    </source>
</evidence>
<dbReference type="CDD" id="cd00067">
    <property type="entry name" value="GAL4"/>
    <property type="match status" value="1"/>
</dbReference>
<evidence type="ECO:0000313" key="8">
    <source>
        <dbReference type="Proteomes" id="UP000606974"/>
    </source>
</evidence>
<dbReference type="PROSITE" id="PS00463">
    <property type="entry name" value="ZN2_CY6_FUNGAL_1"/>
    <property type="match status" value="1"/>
</dbReference>
<keyword evidence="8" id="KW-1185">Reference proteome</keyword>
<dbReference type="PROSITE" id="PS50048">
    <property type="entry name" value="ZN2_CY6_FUNGAL_2"/>
    <property type="match status" value="1"/>
</dbReference>
<dbReference type="EMBL" id="JAACFV010000051">
    <property type="protein sequence ID" value="KAF7508681.1"/>
    <property type="molecule type" value="Genomic_DNA"/>
</dbReference>